<dbReference type="PROSITE" id="PS51737">
    <property type="entry name" value="RECOMBINASE_DNA_BIND"/>
    <property type="match status" value="1"/>
</dbReference>
<dbReference type="CDD" id="cd03768">
    <property type="entry name" value="SR_ResInv"/>
    <property type="match status" value="1"/>
</dbReference>
<dbReference type="Pfam" id="PF00239">
    <property type="entry name" value="Resolvase"/>
    <property type="match status" value="1"/>
</dbReference>
<feature type="domain" description="Resolvase/invertase-type recombinase catalytic" evidence="1">
    <location>
        <begin position="12"/>
        <end position="154"/>
    </location>
</feature>
<dbReference type="GO" id="GO:0003677">
    <property type="term" value="F:DNA binding"/>
    <property type="evidence" value="ECO:0007669"/>
    <property type="project" value="InterPro"/>
</dbReference>
<dbReference type="InterPro" id="IPR011109">
    <property type="entry name" value="DNA_bind_recombinase_dom"/>
</dbReference>
<dbReference type="InterPro" id="IPR038109">
    <property type="entry name" value="DNA_bind_recomb_sf"/>
</dbReference>
<dbReference type="Pfam" id="PF07508">
    <property type="entry name" value="Recombinase"/>
    <property type="match status" value="1"/>
</dbReference>
<dbReference type="InterPro" id="IPR050639">
    <property type="entry name" value="SSR_resolvase"/>
</dbReference>
<reference evidence="3 4" key="1">
    <citation type="submission" date="2016-10" db="EMBL/GenBank/DDBJ databases">
        <authorList>
            <person name="de Groot N.N."/>
        </authorList>
    </citation>
    <scope>NUCLEOTIDE SEQUENCE [LARGE SCALE GENOMIC DNA]</scope>
    <source>
        <strain evidence="3 4">YAD2003</strain>
    </source>
</reference>
<evidence type="ECO:0000259" key="1">
    <source>
        <dbReference type="PROSITE" id="PS51736"/>
    </source>
</evidence>
<evidence type="ECO:0000259" key="2">
    <source>
        <dbReference type="PROSITE" id="PS51737"/>
    </source>
</evidence>
<accession>A0A1H6HYP6</accession>
<dbReference type="PANTHER" id="PTHR30461">
    <property type="entry name" value="DNA-INVERTASE FROM LAMBDOID PROPHAGE"/>
    <property type="match status" value="1"/>
</dbReference>
<dbReference type="SMART" id="SM00857">
    <property type="entry name" value="Resolvase"/>
    <property type="match status" value="1"/>
</dbReference>
<name>A0A1H6HYP6_RUMFL</name>
<dbReference type="PROSITE" id="PS51736">
    <property type="entry name" value="RECOMBINASES_3"/>
    <property type="match status" value="1"/>
</dbReference>
<proteinExistence type="predicted"/>
<dbReference type="EMBL" id="FNWV01000001">
    <property type="protein sequence ID" value="SEH40223.1"/>
    <property type="molecule type" value="Genomic_DNA"/>
</dbReference>
<dbReference type="PANTHER" id="PTHR30461:SF23">
    <property type="entry name" value="DNA RECOMBINASE-RELATED"/>
    <property type="match status" value="1"/>
</dbReference>
<feature type="domain" description="Recombinase" evidence="2">
    <location>
        <begin position="162"/>
        <end position="316"/>
    </location>
</feature>
<dbReference type="Gene3D" id="3.90.1750.20">
    <property type="entry name" value="Putative Large Serine Recombinase, Chain B, Domain 2"/>
    <property type="match status" value="1"/>
</dbReference>
<gene>
    <name evidence="3" type="ORF">SAMN02910265_00394</name>
</gene>
<dbReference type="RefSeq" id="WP_242872810.1">
    <property type="nucleotide sequence ID" value="NZ_FNWV01000001.1"/>
</dbReference>
<sequence length="508" mass="58005">MQRTVLKGADIIVAIYARQSVDRADSISIEQQIELCEYEARGEAFRTYIDRGYSGKDTNRPEFAQMMNDIRLGEINTVIVYKLDRISRSILDFSAMIEMFGKYGVQFVSATEKFDTSSPMGNAMLNICIVFAQLERETIQKRVADAYFSRSQKSFYMGGAIPYGFRKVPTVIDGVHTSMYEPIPDEEKVVRMIFEMYSQPQTSYGDIIDRMNELGIKKRGKDWVRQRIRELVLNPIYVKADHDVYDFFKERGAELADPPSDYIGANGCYCYKNRSDKKKKISDIEGKQIVLAPHKGIVDSGVWLKCRKKCMGREQIIPLQKARNSWLCGKIKCGVCGYALTAKQFDNGRRRYLICSNRLGTKCCKGAGTLYTAEVEKLVCDEIKERLAKFGKLSPTEKCTSDSELAILENELAETEKEINGLLGKVSSADNVLFQYINDRIALLDSRKNEIIERVNKLGVKRCSPDCAIDCHQIIWDELSFDDKRQVADILIRVVYATSEKIIIQWRI</sequence>
<dbReference type="Proteomes" id="UP000183190">
    <property type="component" value="Unassembled WGS sequence"/>
</dbReference>
<dbReference type="InterPro" id="IPR036162">
    <property type="entry name" value="Resolvase-like_N_sf"/>
</dbReference>
<protein>
    <submittedName>
        <fullName evidence="3">Site-specific DNA recombinase</fullName>
    </submittedName>
</protein>
<dbReference type="InterPro" id="IPR006119">
    <property type="entry name" value="Resolv_N"/>
</dbReference>
<evidence type="ECO:0000313" key="3">
    <source>
        <dbReference type="EMBL" id="SEH40223.1"/>
    </source>
</evidence>
<dbReference type="Pfam" id="PF13408">
    <property type="entry name" value="Zn_ribbon_recom"/>
    <property type="match status" value="1"/>
</dbReference>
<dbReference type="SUPFAM" id="SSF53041">
    <property type="entry name" value="Resolvase-like"/>
    <property type="match status" value="1"/>
</dbReference>
<organism evidence="3 4">
    <name type="scientific">Ruminococcus flavefaciens</name>
    <dbReference type="NCBI Taxonomy" id="1265"/>
    <lineage>
        <taxon>Bacteria</taxon>
        <taxon>Bacillati</taxon>
        <taxon>Bacillota</taxon>
        <taxon>Clostridia</taxon>
        <taxon>Eubacteriales</taxon>
        <taxon>Oscillospiraceae</taxon>
        <taxon>Ruminococcus</taxon>
    </lineage>
</organism>
<evidence type="ECO:0000313" key="4">
    <source>
        <dbReference type="Proteomes" id="UP000183190"/>
    </source>
</evidence>
<dbReference type="Gene3D" id="3.40.50.1390">
    <property type="entry name" value="Resolvase, N-terminal catalytic domain"/>
    <property type="match status" value="1"/>
</dbReference>
<dbReference type="InterPro" id="IPR025827">
    <property type="entry name" value="Zn_ribbon_recom_dom"/>
</dbReference>
<dbReference type="AlphaFoldDB" id="A0A1H6HYP6"/>
<dbReference type="GO" id="GO:0000150">
    <property type="term" value="F:DNA strand exchange activity"/>
    <property type="evidence" value="ECO:0007669"/>
    <property type="project" value="InterPro"/>
</dbReference>